<protein>
    <submittedName>
        <fullName evidence="2">Uncharacterized protein LOC103507726</fullName>
    </submittedName>
</protein>
<sequence length="459" mass="51684">MSPELKLLYWAKQFGVSFVKGLSIRQSKRDRLSESRLYTPSSSDQKRPSVYSVARDLRVAIGEKVEKTIGSETIGKVDKTIGRNVEKTAEKFGSETESSGISEKPLVTAKLKLETFLEEMPTEATLERNALKVNDLVVLGDKGELVVLNFTEGTYSVILEPQLSGIKHLSPHPRHSLMYVLYDHNTVGVIDYQAQEMKRVKKITTMKEGHLIPHPRHSLMYVLYDYNTVEVMDYQAQQMKRVNKITTALLLADTGRSSWQRVREDRERVCLLYHTGGVSGVCVQTVLYLNHRPVRSVSYEEVLRAVEYFAQASVRSSIVSDTSRYSLSSSTTISTQSFNTCSTNSLSQTSFRHLMQSSTCVQSTSGHSLEHVNNKGDSPLQPVQHLGGSFLKHRSLSEDTLLELLMNSSEVQWSREQAKACVAFLFAGDERLDVNEVAARLVQPQHVIELDEDSIRVYV</sequence>
<dbReference type="GeneID" id="103507726"/>
<proteinExistence type="predicted"/>
<dbReference type="InterPro" id="IPR036322">
    <property type="entry name" value="WD40_repeat_dom_sf"/>
</dbReference>
<dbReference type="SUPFAM" id="SSF50978">
    <property type="entry name" value="WD40 repeat-like"/>
    <property type="match status" value="1"/>
</dbReference>
<accession>A0A3Q0IPV6</accession>
<dbReference type="KEGG" id="dci:103507726"/>
<name>A0A3Q0IPV6_DIACI</name>
<reference evidence="2" key="1">
    <citation type="submission" date="2025-08" db="UniProtKB">
        <authorList>
            <consortium name="RefSeq"/>
        </authorList>
    </citation>
    <scope>IDENTIFICATION</scope>
</reference>
<dbReference type="AlphaFoldDB" id="A0A3Q0IPV6"/>
<organism evidence="1 2">
    <name type="scientific">Diaphorina citri</name>
    <name type="common">Asian citrus psyllid</name>
    <dbReference type="NCBI Taxonomy" id="121845"/>
    <lineage>
        <taxon>Eukaryota</taxon>
        <taxon>Metazoa</taxon>
        <taxon>Ecdysozoa</taxon>
        <taxon>Arthropoda</taxon>
        <taxon>Hexapoda</taxon>
        <taxon>Insecta</taxon>
        <taxon>Pterygota</taxon>
        <taxon>Neoptera</taxon>
        <taxon>Paraneoptera</taxon>
        <taxon>Hemiptera</taxon>
        <taxon>Sternorrhyncha</taxon>
        <taxon>Psylloidea</taxon>
        <taxon>Psyllidae</taxon>
        <taxon>Diaphorininae</taxon>
        <taxon>Diaphorina</taxon>
    </lineage>
</organism>
<gene>
    <name evidence="2" type="primary">LOC103507726</name>
</gene>
<dbReference type="RefSeq" id="XP_026678331.1">
    <property type="nucleotide sequence ID" value="XM_026822530.1"/>
</dbReference>
<keyword evidence="1" id="KW-1185">Reference proteome</keyword>
<evidence type="ECO:0000313" key="2">
    <source>
        <dbReference type="RefSeq" id="XP_026678331.1"/>
    </source>
</evidence>
<dbReference type="PaxDb" id="121845-A0A3Q0IPV6"/>
<evidence type="ECO:0000313" key="1">
    <source>
        <dbReference type="Proteomes" id="UP000079169"/>
    </source>
</evidence>
<dbReference type="Proteomes" id="UP000079169">
    <property type="component" value="Unplaced"/>
</dbReference>